<evidence type="ECO:0000313" key="6">
    <source>
        <dbReference type="EMBL" id="KAI7738253.1"/>
    </source>
</evidence>
<dbReference type="GO" id="GO:0032456">
    <property type="term" value="P:endocytic recycling"/>
    <property type="evidence" value="ECO:0007669"/>
    <property type="project" value="InterPro"/>
</dbReference>
<dbReference type="PANTHER" id="PTHR13258:SF4">
    <property type="entry name" value="VACUOLAR PROTEIN SORTING-ASSOCIATED PROTEIN-RELATED"/>
    <property type="match status" value="1"/>
</dbReference>
<accession>A0AAD5BTC9</accession>
<name>A0AAD5BTC9_AMBAR</name>
<dbReference type="Pfam" id="PF10475">
    <property type="entry name" value="Vps54_N"/>
    <property type="match status" value="1"/>
</dbReference>
<protein>
    <recommendedName>
        <fullName evidence="4">Vacuolar protein sorting-associated protein 54 N-terminal domain-containing protein</fullName>
    </recommendedName>
</protein>
<feature type="domain" description="Vacuolar protein sorting-associated protein 54 N-terminal" evidence="4">
    <location>
        <begin position="1"/>
        <end position="118"/>
    </location>
</feature>
<dbReference type="GO" id="GO:0015031">
    <property type="term" value="P:protein transport"/>
    <property type="evidence" value="ECO:0007669"/>
    <property type="project" value="UniProtKB-KW"/>
</dbReference>
<evidence type="ECO:0000259" key="4">
    <source>
        <dbReference type="Pfam" id="PF10475"/>
    </source>
</evidence>
<dbReference type="AlphaFoldDB" id="A0AAD5BTC9"/>
<organism evidence="5 7">
    <name type="scientific">Ambrosia artemisiifolia</name>
    <name type="common">Common ragweed</name>
    <dbReference type="NCBI Taxonomy" id="4212"/>
    <lineage>
        <taxon>Eukaryota</taxon>
        <taxon>Viridiplantae</taxon>
        <taxon>Streptophyta</taxon>
        <taxon>Embryophyta</taxon>
        <taxon>Tracheophyta</taxon>
        <taxon>Spermatophyta</taxon>
        <taxon>Magnoliopsida</taxon>
        <taxon>eudicotyledons</taxon>
        <taxon>Gunneridae</taxon>
        <taxon>Pentapetalae</taxon>
        <taxon>asterids</taxon>
        <taxon>campanulids</taxon>
        <taxon>Asterales</taxon>
        <taxon>Asteraceae</taxon>
        <taxon>Asteroideae</taxon>
        <taxon>Heliantheae alliance</taxon>
        <taxon>Heliantheae</taxon>
        <taxon>Ambrosia</taxon>
    </lineage>
</organism>
<feature type="non-terminal residue" evidence="5">
    <location>
        <position position="1"/>
    </location>
</feature>
<dbReference type="InterPro" id="IPR019515">
    <property type="entry name" value="VPS54_N"/>
</dbReference>
<sequence length="123" mass="14106">NGRRHLTSSRNEVSRDLIVNTNSRRKQALLDILPVLTELRRAQDMQVALEIHLTEGNFYKAFQVLPEYLQLLDGFSGLLVIQEMSRGVEIWLGKALQKLDSLLLGVCRDFKEISFLTVRPLID</sequence>
<evidence type="ECO:0000256" key="1">
    <source>
        <dbReference type="ARBA" id="ARBA00022448"/>
    </source>
</evidence>
<keyword evidence="2" id="KW-0653">Protein transport</keyword>
<keyword evidence="3" id="KW-0175">Coiled coil</keyword>
<evidence type="ECO:0000256" key="3">
    <source>
        <dbReference type="ARBA" id="ARBA00023054"/>
    </source>
</evidence>
<keyword evidence="7" id="KW-1185">Reference proteome</keyword>
<dbReference type="GO" id="GO:0005829">
    <property type="term" value="C:cytosol"/>
    <property type="evidence" value="ECO:0007669"/>
    <property type="project" value="GOC"/>
</dbReference>
<dbReference type="GO" id="GO:1990745">
    <property type="term" value="C:EARP complex"/>
    <property type="evidence" value="ECO:0007669"/>
    <property type="project" value="InterPro"/>
</dbReference>
<dbReference type="PANTHER" id="PTHR13258">
    <property type="entry name" value="SYNDETIN"/>
    <property type="match status" value="1"/>
</dbReference>
<dbReference type="InterPro" id="IPR040047">
    <property type="entry name" value="VPS50"/>
</dbReference>
<dbReference type="EMBL" id="JAMZMK010011069">
    <property type="protein sequence ID" value="KAI7729120.1"/>
    <property type="molecule type" value="Genomic_DNA"/>
</dbReference>
<comment type="caution">
    <text evidence="5">The sequence shown here is derived from an EMBL/GenBank/DDBJ whole genome shotgun (WGS) entry which is preliminary data.</text>
</comment>
<dbReference type="GO" id="GO:0042147">
    <property type="term" value="P:retrograde transport, endosome to Golgi"/>
    <property type="evidence" value="ECO:0007669"/>
    <property type="project" value="InterPro"/>
</dbReference>
<dbReference type="Proteomes" id="UP001206925">
    <property type="component" value="Unassembled WGS sequence"/>
</dbReference>
<proteinExistence type="predicted"/>
<evidence type="ECO:0000256" key="2">
    <source>
        <dbReference type="ARBA" id="ARBA00022927"/>
    </source>
</evidence>
<evidence type="ECO:0000313" key="5">
    <source>
        <dbReference type="EMBL" id="KAI7729120.1"/>
    </source>
</evidence>
<gene>
    <name evidence="6" type="ORF">M8C21_000394</name>
    <name evidence="5" type="ORF">M8C21_002183</name>
</gene>
<dbReference type="EMBL" id="JAMZMK010008840">
    <property type="protein sequence ID" value="KAI7738253.1"/>
    <property type="molecule type" value="Genomic_DNA"/>
</dbReference>
<reference evidence="5" key="1">
    <citation type="submission" date="2022-06" db="EMBL/GenBank/DDBJ databases">
        <title>Uncovering the hologenomic basis of an extraordinary plant invasion.</title>
        <authorList>
            <person name="Bieker V.C."/>
            <person name="Martin M.D."/>
            <person name="Gilbert T."/>
            <person name="Hodgins K."/>
            <person name="Battlay P."/>
            <person name="Petersen B."/>
            <person name="Wilson J."/>
        </authorList>
    </citation>
    <scope>NUCLEOTIDE SEQUENCE</scope>
    <source>
        <strain evidence="5">AA19_3_7</strain>
        <tissue evidence="5">Leaf</tissue>
    </source>
</reference>
<keyword evidence="1" id="KW-0813">Transport</keyword>
<evidence type="ECO:0000313" key="7">
    <source>
        <dbReference type="Proteomes" id="UP001206925"/>
    </source>
</evidence>
<dbReference type="GO" id="GO:0000149">
    <property type="term" value="F:SNARE binding"/>
    <property type="evidence" value="ECO:0007669"/>
    <property type="project" value="TreeGrafter"/>
</dbReference>